<proteinExistence type="predicted"/>
<dbReference type="Proteomes" id="UP000076761">
    <property type="component" value="Unassembled WGS sequence"/>
</dbReference>
<gene>
    <name evidence="2" type="ORF">NEOLEDRAFT_484879</name>
</gene>
<dbReference type="InParanoid" id="A0A165VMM6"/>
<evidence type="ECO:0000256" key="1">
    <source>
        <dbReference type="SAM" id="Phobius"/>
    </source>
</evidence>
<evidence type="ECO:0000313" key="3">
    <source>
        <dbReference type="Proteomes" id="UP000076761"/>
    </source>
</evidence>
<protein>
    <submittedName>
        <fullName evidence="2">Uncharacterized protein</fullName>
    </submittedName>
</protein>
<organism evidence="2 3">
    <name type="scientific">Neolentinus lepideus HHB14362 ss-1</name>
    <dbReference type="NCBI Taxonomy" id="1314782"/>
    <lineage>
        <taxon>Eukaryota</taxon>
        <taxon>Fungi</taxon>
        <taxon>Dikarya</taxon>
        <taxon>Basidiomycota</taxon>
        <taxon>Agaricomycotina</taxon>
        <taxon>Agaricomycetes</taxon>
        <taxon>Gloeophyllales</taxon>
        <taxon>Gloeophyllaceae</taxon>
        <taxon>Neolentinus</taxon>
    </lineage>
</organism>
<reference evidence="2 3" key="1">
    <citation type="journal article" date="2016" name="Mol. Biol. Evol.">
        <title>Comparative Genomics of Early-Diverging Mushroom-Forming Fungi Provides Insights into the Origins of Lignocellulose Decay Capabilities.</title>
        <authorList>
            <person name="Nagy L.G."/>
            <person name="Riley R."/>
            <person name="Tritt A."/>
            <person name="Adam C."/>
            <person name="Daum C."/>
            <person name="Floudas D."/>
            <person name="Sun H."/>
            <person name="Yadav J.S."/>
            <person name="Pangilinan J."/>
            <person name="Larsson K.H."/>
            <person name="Matsuura K."/>
            <person name="Barry K."/>
            <person name="Labutti K."/>
            <person name="Kuo R."/>
            <person name="Ohm R.A."/>
            <person name="Bhattacharya S.S."/>
            <person name="Shirouzu T."/>
            <person name="Yoshinaga Y."/>
            <person name="Martin F.M."/>
            <person name="Grigoriev I.V."/>
            <person name="Hibbett D.S."/>
        </authorList>
    </citation>
    <scope>NUCLEOTIDE SEQUENCE [LARGE SCALE GENOMIC DNA]</scope>
    <source>
        <strain evidence="2 3">HHB14362 ss-1</strain>
    </source>
</reference>
<accession>A0A165VMM6</accession>
<dbReference type="EMBL" id="KV425553">
    <property type="protein sequence ID" value="KZT29902.1"/>
    <property type="molecule type" value="Genomic_DNA"/>
</dbReference>
<feature type="transmembrane region" description="Helical" evidence="1">
    <location>
        <begin position="6"/>
        <end position="21"/>
    </location>
</feature>
<dbReference type="AlphaFoldDB" id="A0A165VMM6"/>
<sequence>MVHSLFLLAFAFVPYLGLFVLEPSRERWRQGDELFHTFDRLFPDEWSDVLPSDVLPISEVFLLVLFELALPEADVPNSICITGSLGLFCRQAHSSGRQ</sequence>
<evidence type="ECO:0000313" key="2">
    <source>
        <dbReference type="EMBL" id="KZT29902.1"/>
    </source>
</evidence>
<keyword evidence="3" id="KW-1185">Reference proteome</keyword>
<keyword evidence="1" id="KW-1133">Transmembrane helix</keyword>
<name>A0A165VMM6_9AGAM</name>
<keyword evidence="1" id="KW-0472">Membrane</keyword>
<keyword evidence="1" id="KW-0812">Transmembrane</keyword>